<gene>
    <name evidence="1" type="ORF">SNEC2469_LOCUS21128</name>
</gene>
<dbReference type="EMBL" id="CAJNJA010037286">
    <property type="protein sequence ID" value="CAE7731288.1"/>
    <property type="molecule type" value="Genomic_DNA"/>
</dbReference>
<protein>
    <submittedName>
        <fullName evidence="1">Uncharacterized protein</fullName>
    </submittedName>
</protein>
<reference evidence="1" key="1">
    <citation type="submission" date="2021-02" db="EMBL/GenBank/DDBJ databases">
        <authorList>
            <person name="Dougan E. K."/>
            <person name="Rhodes N."/>
            <person name="Thang M."/>
            <person name="Chan C."/>
        </authorList>
    </citation>
    <scope>NUCLEOTIDE SEQUENCE</scope>
</reference>
<comment type="caution">
    <text evidence="1">The sequence shown here is derived from an EMBL/GenBank/DDBJ whole genome shotgun (WGS) entry which is preliminary data.</text>
</comment>
<accession>A0A812XE88</accession>
<evidence type="ECO:0000313" key="1">
    <source>
        <dbReference type="EMBL" id="CAE7731288.1"/>
    </source>
</evidence>
<keyword evidence="2" id="KW-1185">Reference proteome</keyword>
<name>A0A812XE88_9DINO</name>
<proteinExistence type="predicted"/>
<dbReference type="OrthoDB" id="423779at2759"/>
<evidence type="ECO:0000313" key="2">
    <source>
        <dbReference type="Proteomes" id="UP000601435"/>
    </source>
</evidence>
<organism evidence="1 2">
    <name type="scientific">Symbiodinium necroappetens</name>
    <dbReference type="NCBI Taxonomy" id="1628268"/>
    <lineage>
        <taxon>Eukaryota</taxon>
        <taxon>Sar</taxon>
        <taxon>Alveolata</taxon>
        <taxon>Dinophyceae</taxon>
        <taxon>Suessiales</taxon>
        <taxon>Symbiodiniaceae</taxon>
        <taxon>Symbiodinium</taxon>
    </lineage>
</organism>
<dbReference type="Proteomes" id="UP000601435">
    <property type="component" value="Unassembled WGS sequence"/>
</dbReference>
<sequence>MEGRTKGRNLPAASLAMLEVPAVEPSEVLMPKAWLQPLVATLFDASGEHASHAVQFLFPPKEILLLQLPGPGRVVKTCFDAHMQAELDPRDGASRMAAEAEQADHKSIDPDAIAREEQHLPKEAIPSRQDCPEIHCEKCAECPSCPTCPSCPHGFRQPEGDEGTPPPVAGKVVCNRMENNCPFCPACQCPECPKKCQPCLKRVPNDPPTVRLDANGQVKAADGSPVNPLVQAINDDVKEHA</sequence>
<dbReference type="AlphaFoldDB" id="A0A812XE88"/>